<protein>
    <recommendedName>
        <fullName evidence="1">F5/8 type C domain-containing protein</fullName>
    </recommendedName>
</protein>
<comment type="caution">
    <text evidence="2">The sequence shown here is derived from an EMBL/GenBank/DDBJ whole genome shotgun (WGS) entry which is preliminary data.</text>
</comment>
<evidence type="ECO:0000313" key="2">
    <source>
        <dbReference type="EMBL" id="GAA2326694.1"/>
    </source>
</evidence>
<dbReference type="Gene3D" id="2.60.120.260">
    <property type="entry name" value="Galactose-binding domain-like"/>
    <property type="match status" value="1"/>
</dbReference>
<dbReference type="PANTHER" id="PTHR43662:SF3">
    <property type="entry name" value="DOMAIN PROTEIN, PUTATIVE (AFU_ORTHOLOGUE AFUA_6G11970)-RELATED"/>
    <property type="match status" value="1"/>
</dbReference>
<sequence length="470" mass="50302">MSTRSLRRTLIPIGVTTAVVASMVVGAIQLTSADAATTTLLSQGRPALASSTELGETPAAAAVDGNNSTRWGSQWSDPQWLRVDLGSTATVSQVVLQWEAAYAKAFQIQTSDDGNAWTNIYSTTTGTGGTQTLNISGTGRYVRMYGTQRATGYGYSLYEFKVYGTLNTTPPPTDGPGWVPAVPPVTGVTPSTATPPPTNPPTTHHEFQANCSVSRSNLPDDPIVFFGLPGASHSHTFMGNTTTNANTTLSSLQAGGTACITPGDKSAYWMPTLLNGDQAVQPVGRQVIYYKSGVLDYRSVRPFPAGLRFVVGSPSSTQAEFQNHPGHVEGFECGDLTNQWDIPANCVAGSQLNVRFQAPSCWDGTHLDSPDHKAHMAYPVVGVCPPDHPVAVPMIEFKMAWPVSGNMANVHFSSGRGYSFHYDFYNAWDAPTLKALSDHCINGGLQCDPRGFDQYKPDRGAALNENYVLP</sequence>
<accession>A0ABN3FBN4</accession>
<gene>
    <name evidence="2" type="ORF">GCM10010170_001690</name>
</gene>
<keyword evidence="3" id="KW-1185">Reference proteome</keyword>
<organism evidence="2 3">
    <name type="scientific">Dactylosporangium salmoneum</name>
    <dbReference type="NCBI Taxonomy" id="53361"/>
    <lineage>
        <taxon>Bacteria</taxon>
        <taxon>Bacillati</taxon>
        <taxon>Actinomycetota</taxon>
        <taxon>Actinomycetes</taxon>
        <taxon>Micromonosporales</taxon>
        <taxon>Micromonosporaceae</taxon>
        <taxon>Dactylosporangium</taxon>
    </lineage>
</organism>
<dbReference type="SUPFAM" id="SSF49785">
    <property type="entry name" value="Galactose-binding domain-like"/>
    <property type="match status" value="1"/>
</dbReference>
<dbReference type="InterPro" id="IPR008979">
    <property type="entry name" value="Galactose-bd-like_sf"/>
</dbReference>
<name>A0ABN3FBN4_9ACTN</name>
<dbReference type="PANTHER" id="PTHR43662">
    <property type="match status" value="1"/>
</dbReference>
<dbReference type="EMBL" id="BAAARV010000004">
    <property type="protein sequence ID" value="GAA2326694.1"/>
    <property type="molecule type" value="Genomic_DNA"/>
</dbReference>
<evidence type="ECO:0000313" key="3">
    <source>
        <dbReference type="Proteomes" id="UP001501444"/>
    </source>
</evidence>
<dbReference type="Proteomes" id="UP001501444">
    <property type="component" value="Unassembled WGS sequence"/>
</dbReference>
<dbReference type="InterPro" id="IPR000421">
    <property type="entry name" value="FA58C"/>
</dbReference>
<proteinExistence type="predicted"/>
<evidence type="ECO:0000259" key="1">
    <source>
        <dbReference type="PROSITE" id="PS50022"/>
    </source>
</evidence>
<dbReference type="InterPro" id="IPR018535">
    <property type="entry name" value="DUF1996"/>
</dbReference>
<feature type="domain" description="F5/8 type C" evidence="1">
    <location>
        <begin position="25"/>
        <end position="165"/>
    </location>
</feature>
<dbReference type="PROSITE" id="PS50022">
    <property type="entry name" value="FA58C_3"/>
    <property type="match status" value="1"/>
</dbReference>
<reference evidence="2 3" key="1">
    <citation type="journal article" date="2019" name="Int. J. Syst. Evol. Microbiol.">
        <title>The Global Catalogue of Microorganisms (GCM) 10K type strain sequencing project: providing services to taxonomists for standard genome sequencing and annotation.</title>
        <authorList>
            <consortium name="The Broad Institute Genomics Platform"/>
            <consortium name="The Broad Institute Genome Sequencing Center for Infectious Disease"/>
            <person name="Wu L."/>
            <person name="Ma J."/>
        </authorList>
    </citation>
    <scope>NUCLEOTIDE SEQUENCE [LARGE SCALE GENOMIC DNA]</scope>
    <source>
        <strain evidence="2 3">JCM 3272</strain>
    </source>
</reference>
<dbReference type="Pfam" id="PF09362">
    <property type="entry name" value="DUF1996"/>
    <property type="match status" value="1"/>
</dbReference>
<dbReference type="Pfam" id="PF00754">
    <property type="entry name" value="F5_F8_type_C"/>
    <property type="match status" value="1"/>
</dbReference>